<evidence type="ECO:0000256" key="1">
    <source>
        <dbReference type="SAM" id="MobiDB-lite"/>
    </source>
</evidence>
<dbReference type="GeneID" id="107071841"/>
<feature type="compositionally biased region" description="Basic and acidic residues" evidence="1">
    <location>
        <begin position="86"/>
        <end position="100"/>
    </location>
</feature>
<evidence type="ECO:0000313" key="2">
    <source>
        <dbReference type="Proteomes" id="UP000694924"/>
    </source>
</evidence>
<proteinExistence type="predicted"/>
<sequence>MHSTTEVFFRHTWDTRKVIKFDAMQRQENRVENKKVFNNESRMPKSEKIFDKKKYRLKKYSNKYKVHKWQLRKTVAILRDFYNKNHRGEHGQQNKLEFKKGTSGPKKSPSFFDFARSQYLEKKADKKRKKEEILRILTIKKEALRKYKENKMQKYKKLSKKTKKGQPVMKERIELLLQKIQQDKNNDVTV</sequence>
<name>A0ABM1J2H3_POLDO</name>
<dbReference type="PRINTS" id="PR01854">
    <property type="entry name" value="BR22PROTEIN"/>
</dbReference>
<reference evidence="3" key="1">
    <citation type="submission" date="2025-08" db="UniProtKB">
        <authorList>
            <consortium name="RefSeq"/>
        </authorList>
    </citation>
    <scope>IDENTIFICATION</scope>
    <source>
        <tissue evidence="3">Whole body</tissue>
    </source>
</reference>
<dbReference type="Proteomes" id="UP000694924">
    <property type="component" value="Unplaced"/>
</dbReference>
<gene>
    <name evidence="3" type="primary">LOC107071841</name>
</gene>
<dbReference type="RefSeq" id="XP_015186660.1">
    <property type="nucleotide sequence ID" value="XM_015331174.1"/>
</dbReference>
<dbReference type="Pfam" id="PF08524">
    <property type="entry name" value="rRNA_processing"/>
    <property type="match status" value="1"/>
</dbReference>
<dbReference type="InterPro" id="IPR013730">
    <property type="entry name" value="Fyv7/TAP26"/>
</dbReference>
<keyword evidence="2" id="KW-1185">Reference proteome</keyword>
<feature type="region of interest" description="Disordered" evidence="1">
    <location>
        <begin position="86"/>
        <end position="109"/>
    </location>
</feature>
<protein>
    <submittedName>
        <fullName evidence="3">rRNA-processing protein FYV7 isoform X1</fullName>
    </submittedName>
</protein>
<accession>A0ABM1J2H3</accession>
<evidence type="ECO:0000313" key="3">
    <source>
        <dbReference type="RefSeq" id="XP_015186660.1"/>
    </source>
</evidence>
<organism evidence="2 3">
    <name type="scientific">Polistes dominula</name>
    <name type="common">European paper wasp</name>
    <name type="synonym">Vespa dominula</name>
    <dbReference type="NCBI Taxonomy" id="743375"/>
    <lineage>
        <taxon>Eukaryota</taxon>
        <taxon>Metazoa</taxon>
        <taxon>Ecdysozoa</taxon>
        <taxon>Arthropoda</taxon>
        <taxon>Hexapoda</taxon>
        <taxon>Insecta</taxon>
        <taxon>Pterygota</taxon>
        <taxon>Neoptera</taxon>
        <taxon>Endopterygota</taxon>
        <taxon>Hymenoptera</taxon>
        <taxon>Apocrita</taxon>
        <taxon>Aculeata</taxon>
        <taxon>Vespoidea</taxon>
        <taxon>Vespidae</taxon>
        <taxon>Polistinae</taxon>
        <taxon>Polistini</taxon>
        <taxon>Polistes</taxon>
    </lineage>
</organism>